<dbReference type="SUPFAM" id="SSF52266">
    <property type="entry name" value="SGNH hydrolase"/>
    <property type="match status" value="1"/>
</dbReference>
<protein>
    <submittedName>
        <fullName evidence="2">T9SS C-terminal target domain-containing protein</fullName>
    </submittedName>
</protein>
<dbReference type="PANTHER" id="PTHR30383">
    <property type="entry name" value="THIOESTERASE 1/PROTEASE 1/LYSOPHOSPHOLIPASE L1"/>
    <property type="match status" value="1"/>
</dbReference>
<dbReference type="EMBL" id="QYCN01000002">
    <property type="protein sequence ID" value="RIY13726.1"/>
    <property type="molecule type" value="Genomic_DNA"/>
</dbReference>
<dbReference type="InterPro" id="IPR013830">
    <property type="entry name" value="SGNH_hydro"/>
</dbReference>
<dbReference type="InterPro" id="IPR036514">
    <property type="entry name" value="SGNH_hydro_sf"/>
</dbReference>
<dbReference type="Proteomes" id="UP000284250">
    <property type="component" value="Unassembled WGS sequence"/>
</dbReference>
<dbReference type="Gene3D" id="3.40.50.1110">
    <property type="entry name" value="SGNH hydrolase"/>
    <property type="match status" value="1"/>
</dbReference>
<dbReference type="PANTHER" id="PTHR30383:SF2">
    <property type="entry name" value="CELLULOSE-BINDING PROTEIN"/>
    <property type="match status" value="1"/>
</dbReference>
<evidence type="ECO:0000259" key="1">
    <source>
        <dbReference type="Pfam" id="PF13472"/>
    </source>
</evidence>
<proteinExistence type="predicted"/>
<dbReference type="OrthoDB" id="868831at2"/>
<comment type="caution">
    <text evidence="2">The sequence shown here is derived from an EMBL/GenBank/DDBJ whole genome shotgun (WGS) entry which is preliminary data.</text>
</comment>
<dbReference type="AlphaFoldDB" id="A0A418R8J0"/>
<evidence type="ECO:0000313" key="2">
    <source>
        <dbReference type="EMBL" id="RIY13726.1"/>
    </source>
</evidence>
<organism evidence="2 3">
    <name type="scientific">Hymenobacter rubripertinctus</name>
    <dbReference type="NCBI Taxonomy" id="2029981"/>
    <lineage>
        <taxon>Bacteria</taxon>
        <taxon>Pseudomonadati</taxon>
        <taxon>Bacteroidota</taxon>
        <taxon>Cytophagia</taxon>
        <taxon>Cytophagales</taxon>
        <taxon>Hymenobacteraceae</taxon>
        <taxon>Hymenobacter</taxon>
    </lineage>
</organism>
<dbReference type="NCBIfam" id="TIGR04183">
    <property type="entry name" value="Por_Secre_tail"/>
    <property type="match status" value="1"/>
</dbReference>
<dbReference type="CDD" id="cd01833">
    <property type="entry name" value="XynB_like"/>
    <property type="match status" value="1"/>
</dbReference>
<dbReference type="InterPro" id="IPR026444">
    <property type="entry name" value="Secre_tail"/>
</dbReference>
<gene>
    <name evidence="2" type="ORF">D0T11_01195</name>
</gene>
<name>A0A418R8J0_9BACT</name>
<dbReference type="GO" id="GO:0004622">
    <property type="term" value="F:phosphatidylcholine lysophospholipase activity"/>
    <property type="evidence" value="ECO:0007669"/>
    <property type="project" value="TreeGrafter"/>
</dbReference>
<feature type="domain" description="SGNH hydrolase-type esterase" evidence="1">
    <location>
        <begin position="6"/>
        <end position="116"/>
    </location>
</feature>
<evidence type="ECO:0000313" key="3">
    <source>
        <dbReference type="Proteomes" id="UP000284250"/>
    </source>
</evidence>
<dbReference type="InterPro" id="IPR051532">
    <property type="entry name" value="Ester_Hydrolysis_Enzymes"/>
</dbReference>
<accession>A0A418R8J0</accession>
<reference evidence="2 3" key="1">
    <citation type="submission" date="2019-01" db="EMBL/GenBank/DDBJ databases">
        <title>Hymenobacter humicola sp. nov., isolated from soils in Antarctica.</title>
        <authorList>
            <person name="Sedlacek I."/>
            <person name="Holochova P."/>
            <person name="Kralova S."/>
            <person name="Pantucek R."/>
            <person name="Stankova E."/>
            <person name="Vrbovska V."/>
            <person name="Kristofova L."/>
            <person name="Svec P."/>
            <person name="Busse H.-J."/>
        </authorList>
    </citation>
    <scope>NUCLEOTIDE SEQUENCE [LARGE SCALE GENOMIC DNA]</scope>
    <source>
        <strain evidence="2 3">CCM 8852</strain>
    </source>
</reference>
<keyword evidence="3" id="KW-1185">Reference proteome</keyword>
<sequence length="304" mass="32800">MPGWAQTQRPDIVLLHVGSNDIFQDQSATSTRDEVGQLIDVLRAANPAVKVVVAQVIPNAQAGATANLSVYNSLLPGLVAQKNTRQSPVVLVDQFTGFVPATDSYDGTHPNAAGEAKMAANWYAALRPLLAAPLPVSLTRFMATAVAAGVRLDWHTATEVRNAGFQPERSTDGRQFGPLGFVPGQGSTASGATYSYLDTLYRPAGVAYYRLQQLDTDGTRTFSGVVRVGPGPGRPLTLYPVPATDWLMLEGIPGQQRTLQVYDLQGRQRILPLLAPGQRLDIRQLPAGVYHIRSATAWGRFVKR</sequence>
<dbReference type="Pfam" id="PF13472">
    <property type="entry name" value="Lipase_GDSL_2"/>
    <property type="match status" value="1"/>
</dbReference>